<keyword evidence="3" id="KW-0812">Transmembrane</keyword>
<evidence type="ECO:0000259" key="2">
    <source>
        <dbReference type="Pfam" id="PF16220"/>
    </source>
</evidence>
<dbReference type="InterPro" id="IPR032623">
    <property type="entry name" value="FecR_N"/>
</dbReference>
<dbReference type="InterPro" id="IPR006860">
    <property type="entry name" value="FecR"/>
</dbReference>
<comment type="caution">
    <text evidence="3">The sequence shown here is derived from an EMBL/GenBank/DDBJ whole genome shotgun (WGS) entry which is preliminary data.</text>
</comment>
<proteinExistence type="predicted"/>
<gene>
    <name evidence="3" type="ORF">HNP32_000054</name>
</gene>
<accession>A0A7W7N1L0</accession>
<dbReference type="GO" id="GO:0016989">
    <property type="term" value="F:sigma factor antagonist activity"/>
    <property type="evidence" value="ECO:0007669"/>
    <property type="project" value="TreeGrafter"/>
</dbReference>
<feature type="domain" description="FecR protein" evidence="1">
    <location>
        <begin position="111"/>
        <end position="201"/>
    </location>
</feature>
<sequence length="318" mass="33929">MVRQTSQEVERAACLWAARLDDGPLSPADQAELDAWLEGDVRRLGAFARARAVAVHSRRAAALAGGAIPLTRPTPKPVISRRGLIAASISVVAVGGAGALAALRNQAQPFETRMGETRVVPLDDGSVMTLNTLSEGDVRYNRKAREIVLNTGEALFNVVADAGRPFIVRSGEAAVIANGASFLVRRLGRSPLQVVSFGGEVELNGAQGEALDLAANTRAYLSDGASPVHTGEIDADRELAWRHGRIQLEDETLMRAAREFARYNPTRIVPADPLVASLRITGLFVANDPVSFARAAAGSLDLDVTVNAEEIRLSRRLV</sequence>
<evidence type="ECO:0000313" key="3">
    <source>
        <dbReference type="EMBL" id="MBB4796340.1"/>
    </source>
</evidence>
<reference evidence="3 4" key="1">
    <citation type="submission" date="2020-08" db="EMBL/GenBank/DDBJ databases">
        <title>Functional genomics of gut bacteria from endangered species of beetles.</title>
        <authorList>
            <person name="Carlos-Shanley C."/>
        </authorList>
    </citation>
    <scope>NUCLEOTIDE SEQUENCE [LARGE SCALE GENOMIC DNA]</scope>
    <source>
        <strain evidence="3 4">S00123</strain>
    </source>
</reference>
<dbReference type="EMBL" id="JACHKY010000001">
    <property type="protein sequence ID" value="MBB4796340.1"/>
    <property type="molecule type" value="Genomic_DNA"/>
</dbReference>
<feature type="domain" description="FecR N-terminal" evidence="2">
    <location>
        <begin position="11"/>
        <end position="52"/>
    </location>
</feature>
<dbReference type="PANTHER" id="PTHR30273">
    <property type="entry name" value="PERIPLASMIC SIGNAL SENSOR AND SIGMA FACTOR ACTIVATOR FECR-RELATED"/>
    <property type="match status" value="1"/>
</dbReference>
<evidence type="ECO:0000313" key="4">
    <source>
        <dbReference type="Proteomes" id="UP000539957"/>
    </source>
</evidence>
<dbReference type="InterPro" id="IPR012373">
    <property type="entry name" value="Ferrdict_sens_TM"/>
</dbReference>
<dbReference type="RefSeq" id="WP_184265619.1">
    <property type="nucleotide sequence ID" value="NZ_JACHKY010000001.1"/>
</dbReference>
<keyword evidence="3" id="KW-0472">Membrane</keyword>
<dbReference type="PIRSF" id="PIRSF018266">
    <property type="entry name" value="FecR"/>
    <property type="match status" value="1"/>
</dbReference>
<dbReference type="Proteomes" id="UP000539957">
    <property type="component" value="Unassembled WGS sequence"/>
</dbReference>
<dbReference type="Pfam" id="PF04773">
    <property type="entry name" value="FecR"/>
    <property type="match status" value="1"/>
</dbReference>
<organism evidence="3 4">
    <name type="scientific">Brevundimonas bullata</name>
    <dbReference type="NCBI Taxonomy" id="13160"/>
    <lineage>
        <taxon>Bacteria</taxon>
        <taxon>Pseudomonadati</taxon>
        <taxon>Pseudomonadota</taxon>
        <taxon>Alphaproteobacteria</taxon>
        <taxon>Caulobacterales</taxon>
        <taxon>Caulobacteraceae</taxon>
        <taxon>Brevundimonas</taxon>
    </lineage>
</organism>
<keyword evidence="4" id="KW-1185">Reference proteome</keyword>
<protein>
    <submittedName>
        <fullName evidence="3">Transmembrane sensor</fullName>
    </submittedName>
</protein>
<evidence type="ECO:0000259" key="1">
    <source>
        <dbReference type="Pfam" id="PF04773"/>
    </source>
</evidence>
<dbReference type="AlphaFoldDB" id="A0A7W7N1L0"/>
<name>A0A7W7N1L0_9CAUL</name>
<dbReference type="Gene3D" id="2.60.120.1440">
    <property type="match status" value="1"/>
</dbReference>
<dbReference type="PANTHER" id="PTHR30273:SF2">
    <property type="entry name" value="PROTEIN FECR"/>
    <property type="match status" value="1"/>
</dbReference>
<dbReference type="Pfam" id="PF16220">
    <property type="entry name" value="DUF4880"/>
    <property type="match status" value="1"/>
</dbReference>